<evidence type="ECO:0000256" key="3">
    <source>
        <dbReference type="PROSITE-ProRule" id="PRU00339"/>
    </source>
</evidence>
<accession>A0A6L5YQE1</accession>
<evidence type="ECO:0000313" key="7">
    <source>
        <dbReference type="Proteomes" id="UP000474024"/>
    </source>
</evidence>
<dbReference type="InterPro" id="IPR011990">
    <property type="entry name" value="TPR-like_helical_dom_sf"/>
</dbReference>
<keyword evidence="7" id="KW-1185">Reference proteome</keyword>
<dbReference type="PANTHER" id="PTHR44858:SF1">
    <property type="entry name" value="UDP-N-ACETYLGLUCOSAMINE--PEPTIDE N-ACETYLGLUCOSAMINYLTRANSFERASE SPINDLY-RELATED"/>
    <property type="match status" value="1"/>
</dbReference>
<comment type="caution">
    <text evidence="6">The sequence shown here is derived from an EMBL/GenBank/DDBJ whole genome shotgun (WGS) entry which is preliminary data.</text>
</comment>
<gene>
    <name evidence="6" type="ORF">FYJ75_04735</name>
</gene>
<dbReference type="InterPro" id="IPR019734">
    <property type="entry name" value="TPR_rpt"/>
</dbReference>
<keyword evidence="5" id="KW-0472">Membrane</keyword>
<dbReference type="InterPro" id="IPR050498">
    <property type="entry name" value="Ycf3"/>
</dbReference>
<dbReference type="Pfam" id="PF13432">
    <property type="entry name" value="TPR_16"/>
    <property type="match status" value="1"/>
</dbReference>
<dbReference type="SMART" id="SM00028">
    <property type="entry name" value="TPR"/>
    <property type="match status" value="6"/>
</dbReference>
<dbReference type="EMBL" id="VUNI01000005">
    <property type="protein sequence ID" value="MST74342.1"/>
    <property type="molecule type" value="Genomic_DNA"/>
</dbReference>
<evidence type="ECO:0000313" key="6">
    <source>
        <dbReference type="EMBL" id="MST74342.1"/>
    </source>
</evidence>
<evidence type="ECO:0000256" key="2">
    <source>
        <dbReference type="ARBA" id="ARBA00022803"/>
    </source>
</evidence>
<keyword evidence="5" id="KW-1133">Transmembrane helix</keyword>
<dbReference type="Proteomes" id="UP000474024">
    <property type="component" value="Unassembled WGS sequence"/>
</dbReference>
<name>A0A6L5YQE1_9FIRM</name>
<dbReference type="SUPFAM" id="SSF48452">
    <property type="entry name" value="TPR-like"/>
    <property type="match status" value="1"/>
</dbReference>
<reference evidence="6 7" key="1">
    <citation type="submission" date="2019-08" db="EMBL/GenBank/DDBJ databases">
        <title>In-depth cultivation of the pig gut microbiome towards novel bacterial diversity and tailored functional studies.</title>
        <authorList>
            <person name="Wylensek D."/>
            <person name="Hitch T.C.A."/>
            <person name="Clavel T."/>
        </authorList>
    </citation>
    <scope>NUCLEOTIDE SEQUENCE [LARGE SCALE GENOMIC DNA]</scope>
    <source>
        <strain evidence="6 7">MUC/MUC-530-WT-4D</strain>
    </source>
</reference>
<evidence type="ECO:0000256" key="5">
    <source>
        <dbReference type="SAM" id="Phobius"/>
    </source>
</evidence>
<organism evidence="6 7">
    <name type="scientific">Roseburia porci</name>
    <dbReference type="NCBI Taxonomy" id="2605790"/>
    <lineage>
        <taxon>Bacteria</taxon>
        <taxon>Bacillati</taxon>
        <taxon>Bacillota</taxon>
        <taxon>Clostridia</taxon>
        <taxon>Lachnospirales</taxon>
        <taxon>Lachnospiraceae</taxon>
        <taxon>Roseburia</taxon>
    </lineage>
</organism>
<sequence length="455" mass="51012">MICYQCGMDAGKEEFCPGCHADLRIFRKIEHISNAYYNDGLQKANVRNLSGAVISLKQSLKFNKYNTDARNLLGLIYYEMGEVVEALSEWVISKNYQQQDNRASGYLDAIQKNRSTLENINQTIKKYNQALAYCHNGSRDLAVIQLRKVLNMNPNMLRAQQLLALLYMEDEKYDQAKKTLRAAGKIDTDNTTTLRYLKEVNARLKEKNTGKKKKDDDLISYQSGNETIIMPKRFKESSIGSTLIYILIGLVVGVAVTAFLIVPGVKAGFQAESKKQQLEATDTINTNNQTIESLNKQISDMQAQLDSAQSNQDEVQTQINSYEGLLNAYVTFTGGDVLAAGDALAAVDSSKLSESAQGVYNTIKDQVDQKYKETLYNTGYSAYSKGDYETAINDLKKITDMDEAYSDGSAAYYLAQSYRKSGDTESAKPYYQYIIDNYPDTERASTARSYVDAQQ</sequence>
<dbReference type="Gene3D" id="1.25.40.10">
    <property type="entry name" value="Tetratricopeptide repeat domain"/>
    <property type="match status" value="3"/>
</dbReference>
<feature type="transmembrane region" description="Helical" evidence="5">
    <location>
        <begin position="243"/>
        <end position="265"/>
    </location>
</feature>
<keyword evidence="5" id="KW-0812">Transmembrane</keyword>
<protein>
    <submittedName>
        <fullName evidence="6">Tetratricopeptide repeat protein</fullName>
    </submittedName>
</protein>
<dbReference type="PROSITE" id="PS50005">
    <property type="entry name" value="TPR"/>
    <property type="match status" value="1"/>
</dbReference>
<keyword evidence="4" id="KW-0175">Coiled coil</keyword>
<keyword evidence="1" id="KW-0677">Repeat</keyword>
<feature type="repeat" description="TPR" evidence="3">
    <location>
        <begin position="372"/>
        <end position="405"/>
    </location>
</feature>
<dbReference type="PANTHER" id="PTHR44858">
    <property type="entry name" value="TETRATRICOPEPTIDE REPEAT PROTEIN 6"/>
    <property type="match status" value="1"/>
</dbReference>
<keyword evidence="2 3" id="KW-0802">TPR repeat</keyword>
<dbReference type="RefSeq" id="WP_154429307.1">
    <property type="nucleotide sequence ID" value="NZ_VUNI01000005.1"/>
</dbReference>
<evidence type="ECO:0000256" key="4">
    <source>
        <dbReference type="SAM" id="Coils"/>
    </source>
</evidence>
<evidence type="ECO:0000256" key="1">
    <source>
        <dbReference type="ARBA" id="ARBA00022737"/>
    </source>
</evidence>
<feature type="coiled-coil region" evidence="4">
    <location>
        <begin position="284"/>
        <end position="318"/>
    </location>
</feature>
<dbReference type="AlphaFoldDB" id="A0A6L5YQE1"/>
<proteinExistence type="predicted"/>
<dbReference type="Pfam" id="PF13181">
    <property type="entry name" value="TPR_8"/>
    <property type="match status" value="1"/>
</dbReference>